<organism evidence="2 3">
    <name type="scientific">Lutibacter agarilyticus</name>
    <dbReference type="NCBI Taxonomy" id="1109740"/>
    <lineage>
        <taxon>Bacteria</taxon>
        <taxon>Pseudomonadati</taxon>
        <taxon>Bacteroidota</taxon>
        <taxon>Flavobacteriia</taxon>
        <taxon>Flavobacteriales</taxon>
        <taxon>Flavobacteriaceae</taxon>
        <taxon>Lutibacter</taxon>
    </lineage>
</organism>
<accession>A0A238VB09</accession>
<keyword evidence="1" id="KW-0732">Signal</keyword>
<evidence type="ECO:0000313" key="3">
    <source>
        <dbReference type="Proteomes" id="UP000198384"/>
    </source>
</evidence>
<dbReference type="RefSeq" id="WP_089379835.1">
    <property type="nucleotide sequence ID" value="NZ_FZNT01000001.1"/>
</dbReference>
<feature type="signal peptide" evidence="1">
    <location>
        <begin position="1"/>
        <end position="21"/>
    </location>
</feature>
<dbReference type="Proteomes" id="UP000198384">
    <property type="component" value="Unassembled WGS sequence"/>
</dbReference>
<dbReference type="InterPro" id="IPR011050">
    <property type="entry name" value="Pectin_lyase_fold/virulence"/>
</dbReference>
<sequence length="94" mass="10499">MSKRSLFFNVLFICQIFVVAAQEVPKILTDKKITENNYLPDFSYAGYHNGEVELPNSFDKIVLATDFGVVANDGLDDSKALLKALEATKKNARK</sequence>
<evidence type="ECO:0000313" key="2">
    <source>
        <dbReference type="EMBL" id="SNR31612.1"/>
    </source>
</evidence>
<name>A0A238VB09_9FLAO</name>
<keyword evidence="3" id="KW-1185">Reference proteome</keyword>
<feature type="chain" id="PRO_5012195754" evidence="1">
    <location>
        <begin position="22"/>
        <end position="94"/>
    </location>
</feature>
<protein>
    <submittedName>
        <fullName evidence="2">Uncharacterized protein</fullName>
    </submittedName>
</protein>
<dbReference type="AlphaFoldDB" id="A0A238VB09"/>
<reference evidence="2 3" key="1">
    <citation type="submission" date="2017-06" db="EMBL/GenBank/DDBJ databases">
        <authorList>
            <person name="Kim H.J."/>
            <person name="Triplett B.A."/>
        </authorList>
    </citation>
    <scope>NUCLEOTIDE SEQUENCE [LARGE SCALE GENOMIC DNA]</scope>
    <source>
        <strain evidence="2 3">DSM 29150</strain>
    </source>
</reference>
<dbReference type="OrthoDB" id="188639at2"/>
<dbReference type="EMBL" id="FZNT01000001">
    <property type="protein sequence ID" value="SNR31612.1"/>
    <property type="molecule type" value="Genomic_DNA"/>
</dbReference>
<dbReference type="SUPFAM" id="SSF51126">
    <property type="entry name" value="Pectin lyase-like"/>
    <property type="match status" value="1"/>
</dbReference>
<proteinExistence type="predicted"/>
<evidence type="ECO:0000256" key="1">
    <source>
        <dbReference type="SAM" id="SignalP"/>
    </source>
</evidence>
<gene>
    <name evidence="2" type="ORF">SAMN06265371_101163</name>
</gene>